<dbReference type="Pfam" id="PF01451">
    <property type="entry name" value="LMWPc"/>
    <property type="match status" value="1"/>
</dbReference>
<dbReference type="RefSeq" id="WP_212756684.1">
    <property type="nucleotide sequence ID" value="NZ_CP053069.1"/>
</dbReference>
<dbReference type="KEGG" id="uru:DSM104443_02813"/>
<gene>
    <name evidence="7" type="ORF">DSM104443_02813</name>
</gene>
<feature type="active site" description="Proton donor" evidence="5">
    <location>
        <position position="126"/>
    </location>
</feature>
<dbReference type="SUPFAM" id="SSF52788">
    <property type="entry name" value="Phosphotyrosine protein phosphatases I"/>
    <property type="match status" value="1"/>
</dbReference>
<dbReference type="PANTHER" id="PTHR11717:SF7">
    <property type="entry name" value="LOW MOLECULAR WEIGHT PHOSPHOTYROSINE PROTEIN PHOSPHATASE"/>
    <property type="match status" value="1"/>
</dbReference>
<dbReference type="InterPro" id="IPR036196">
    <property type="entry name" value="Ptyr_pPase_sf"/>
</dbReference>
<dbReference type="PANTHER" id="PTHR11717">
    <property type="entry name" value="LOW MOLECULAR WEIGHT PROTEIN TYROSINE PHOSPHATASE"/>
    <property type="match status" value="1"/>
</dbReference>
<comment type="similarity">
    <text evidence="1">Belongs to the low molecular weight phosphotyrosine protein phosphatase family.</text>
</comment>
<name>A0A6M4GWQ6_9PROT</name>
<feature type="active site" description="Nucleophile" evidence="5">
    <location>
        <position position="9"/>
    </location>
</feature>
<proteinExistence type="inferred from homology"/>
<dbReference type="InterPro" id="IPR017867">
    <property type="entry name" value="Tyr_phospatase_low_mol_wt"/>
</dbReference>
<dbReference type="SMART" id="SM00226">
    <property type="entry name" value="LMWPc"/>
    <property type="match status" value="1"/>
</dbReference>
<evidence type="ECO:0000259" key="6">
    <source>
        <dbReference type="SMART" id="SM00226"/>
    </source>
</evidence>
<feature type="domain" description="Phosphotyrosine protein phosphatase I" evidence="6">
    <location>
        <begin position="3"/>
        <end position="152"/>
    </location>
</feature>
<dbReference type="InterPro" id="IPR050438">
    <property type="entry name" value="LMW_PTPase"/>
</dbReference>
<sequence>MIRSILFVCTANICRSPTAEGVLRKLLTTAGLADSVAIASAGTHDYHLGKPTFPLAMEVAKRRGYDITSHVARQLKGNDFDEYDLILAMDASHLRSLRSIAPTRCKQKIELFLEYGDKFHGKDVPDPYGGKPEAFELAIDMIEDGCRGLADLLVRVR</sequence>
<evidence type="ECO:0000256" key="3">
    <source>
        <dbReference type="ARBA" id="ARBA00022801"/>
    </source>
</evidence>
<keyword evidence="3 7" id="KW-0378">Hydrolase</keyword>
<organism evidence="7 8">
    <name type="scientific">Usitatibacter rugosus</name>
    <dbReference type="NCBI Taxonomy" id="2732067"/>
    <lineage>
        <taxon>Bacteria</taxon>
        <taxon>Pseudomonadati</taxon>
        <taxon>Pseudomonadota</taxon>
        <taxon>Betaproteobacteria</taxon>
        <taxon>Nitrosomonadales</taxon>
        <taxon>Usitatibacteraceae</taxon>
        <taxon>Usitatibacter</taxon>
    </lineage>
</organism>
<evidence type="ECO:0000313" key="8">
    <source>
        <dbReference type="Proteomes" id="UP000501534"/>
    </source>
</evidence>
<keyword evidence="8" id="KW-1185">Reference proteome</keyword>
<feature type="active site" evidence="5">
    <location>
        <position position="15"/>
    </location>
</feature>
<dbReference type="AlphaFoldDB" id="A0A6M4GWQ6"/>
<evidence type="ECO:0000256" key="5">
    <source>
        <dbReference type="PIRSR" id="PIRSR617867-1"/>
    </source>
</evidence>
<evidence type="ECO:0000256" key="2">
    <source>
        <dbReference type="ARBA" id="ARBA00013064"/>
    </source>
</evidence>
<accession>A0A6M4GWQ6</accession>
<dbReference type="InterPro" id="IPR023485">
    <property type="entry name" value="Ptyr_pPase"/>
</dbReference>
<reference evidence="7 8" key="1">
    <citation type="submission" date="2020-04" db="EMBL/GenBank/DDBJ databases">
        <title>Usitatibacter rugosus gen. nov., sp. nov. and Usitatibacter palustris sp. nov., novel members of Usitatibacteraceae fam. nov. within the order Nitrosomonadales isolated from soil.</title>
        <authorList>
            <person name="Huber K.J."/>
            <person name="Neumann-Schaal M."/>
            <person name="Geppert A."/>
            <person name="Luckner M."/>
            <person name="Wanner G."/>
            <person name="Overmann J."/>
        </authorList>
    </citation>
    <scope>NUCLEOTIDE SEQUENCE [LARGE SCALE GENOMIC DNA]</scope>
    <source>
        <strain evidence="7 8">0125_3</strain>
    </source>
</reference>
<evidence type="ECO:0000313" key="7">
    <source>
        <dbReference type="EMBL" id="QJR11731.1"/>
    </source>
</evidence>
<dbReference type="PRINTS" id="PR00719">
    <property type="entry name" value="LMWPTPASE"/>
</dbReference>
<dbReference type="Gene3D" id="3.40.50.2300">
    <property type="match status" value="1"/>
</dbReference>
<dbReference type="CDD" id="cd16343">
    <property type="entry name" value="LMWPTP"/>
    <property type="match status" value="1"/>
</dbReference>
<keyword evidence="4" id="KW-0904">Protein phosphatase</keyword>
<evidence type="ECO:0000256" key="1">
    <source>
        <dbReference type="ARBA" id="ARBA00011063"/>
    </source>
</evidence>
<dbReference type="EMBL" id="CP053069">
    <property type="protein sequence ID" value="QJR11731.1"/>
    <property type="molecule type" value="Genomic_DNA"/>
</dbReference>
<evidence type="ECO:0000256" key="4">
    <source>
        <dbReference type="ARBA" id="ARBA00022912"/>
    </source>
</evidence>
<dbReference type="Proteomes" id="UP000501534">
    <property type="component" value="Chromosome"/>
</dbReference>
<dbReference type="EC" id="3.1.3.48" evidence="2"/>
<protein>
    <recommendedName>
        <fullName evidence="2">protein-tyrosine-phosphatase</fullName>
        <ecNumber evidence="2">3.1.3.48</ecNumber>
    </recommendedName>
</protein>
<dbReference type="GO" id="GO:0004725">
    <property type="term" value="F:protein tyrosine phosphatase activity"/>
    <property type="evidence" value="ECO:0007669"/>
    <property type="project" value="UniProtKB-EC"/>
</dbReference>